<evidence type="ECO:0000313" key="2">
    <source>
        <dbReference type="EMBL" id="OAT03378.1"/>
    </source>
</evidence>
<accession>A0A179U7T6</accession>
<evidence type="ECO:0000256" key="1">
    <source>
        <dbReference type="SAM" id="MobiDB-lite"/>
    </source>
</evidence>
<gene>
    <name evidence="2" type="ORF">BDBG_16052</name>
</gene>
<dbReference type="Proteomes" id="UP000002038">
    <property type="component" value="Unassembled WGS sequence"/>
</dbReference>
<organism evidence="2 3">
    <name type="scientific">Blastomyces gilchristii (strain SLH14081)</name>
    <name type="common">Blastomyces dermatitidis</name>
    <dbReference type="NCBI Taxonomy" id="559298"/>
    <lineage>
        <taxon>Eukaryota</taxon>
        <taxon>Fungi</taxon>
        <taxon>Dikarya</taxon>
        <taxon>Ascomycota</taxon>
        <taxon>Pezizomycotina</taxon>
        <taxon>Eurotiomycetes</taxon>
        <taxon>Eurotiomycetidae</taxon>
        <taxon>Onygenales</taxon>
        <taxon>Ajellomycetaceae</taxon>
        <taxon>Blastomyces</taxon>
    </lineage>
</organism>
<name>A0A179U7T6_BLAGS</name>
<proteinExistence type="predicted"/>
<feature type="region of interest" description="Disordered" evidence="1">
    <location>
        <begin position="1"/>
        <end position="22"/>
    </location>
</feature>
<dbReference type="RefSeq" id="XP_031575604.1">
    <property type="nucleotide sequence ID" value="XM_031724083.1"/>
</dbReference>
<protein>
    <submittedName>
        <fullName evidence="2">Uncharacterized protein</fullName>
    </submittedName>
</protein>
<dbReference type="AlphaFoldDB" id="A0A179U7T6"/>
<dbReference type="VEuPathDB" id="FungiDB:BDBG_16052"/>
<sequence length="97" mass="11209">MTQRRRKENTLGPDNLEDTAQLSKDRVRQAWLGNMDPNLRRQQLTNQGYLGEVSSTLGLYHGMKETDNPDLGNQWRLLMFFSRFSQISLVLATQNVP</sequence>
<dbReference type="GeneID" id="42528303"/>
<reference evidence="3" key="1">
    <citation type="journal article" date="2015" name="PLoS Genet.">
        <title>The dynamic genome and transcriptome of the human fungal pathogen Blastomyces and close relative Emmonsia.</title>
        <authorList>
            <person name="Munoz J.F."/>
            <person name="Gauthier G.M."/>
            <person name="Desjardins C.A."/>
            <person name="Gallo J.E."/>
            <person name="Holder J."/>
            <person name="Sullivan T.D."/>
            <person name="Marty A.J."/>
            <person name="Carmen J.C."/>
            <person name="Chen Z."/>
            <person name="Ding L."/>
            <person name="Gujja S."/>
            <person name="Magrini V."/>
            <person name="Misas E."/>
            <person name="Mitreva M."/>
            <person name="Priest M."/>
            <person name="Saif S."/>
            <person name="Whiston E.A."/>
            <person name="Young S."/>
            <person name="Zeng Q."/>
            <person name="Goldman W.E."/>
            <person name="Mardis E.R."/>
            <person name="Taylor J.W."/>
            <person name="McEwen J.G."/>
            <person name="Clay O.K."/>
            <person name="Klein B.S."/>
            <person name="Cuomo C.A."/>
        </authorList>
    </citation>
    <scope>NUCLEOTIDE SEQUENCE [LARGE SCALE GENOMIC DNA]</scope>
    <source>
        <strain evidence="3">SLH14081</strain>
    </source>
</reference>
<keyword evidence="3" id="KW-1185">Reference proteome</keyword>
<dbReference type="KEGG" id="bgh:BDBG_16052"/>
<evidence type="ECO:0000313" key="3">
    <source>
        <dbReference type="Proteomes" id="UP000002038"/>
    </source>
</evidence>
<dbReference type="EMBL" id="GG657448">
    <property type="protein sequence ID" value="OAT03378.1"/>
    <property type="molecule type" value="Genomic_DNA"/>
</dbReference>